<keyword evidence="3" id="KW-0805">Transcription regulation</keyword>
<reference evidence="11" key="1">
    <citation type="journal article" date="2013" name="Science">
        <title>The Amborella genome and the evolution of flowering plants.</title>
        <authorList>
            <consortium name="Amborella Genome Project"/>
        </authorList>
    </citation>
    <scope>NUCLEOTIDE SEQUENCE [LARGE SCALE GENOMIC DNA]</scope>
</reference>
<keyword evidence="2" id="KW-0597">Phosphoprotein</keyword>
<evidence type="ECO:0000256" key="6">
    <source>
        <dbReference type="ARBA" id="ARBA00023163"/>
    </source>
</evidence>
<dbReference type="GO" id="GO:0010286">
    <property type="term" value="P:heat acclimation"/>
    <property type="evidence" value="ECO:0007669"/>
    <property type="project" value="EnsemblPlants"/>
</dbReference>
<organism evidence="10 11">
    <name type="scientific">Amborella trichopoda</name>
    <dbReference type="NCBI Taxonomy" id="13333"/>
    <lineage>
        <taxon>Eukaryota</taxon>
        <taxon>Viridiplantae</taxon>
        <taxon>Streptophyta</taxon>
        <taxon>Embryophyta</taxon>
        <taxon>Tracheophyta</taxon>
        <taxon>Spermatophyta</taxon>
        <taxon>Magnoliopsida</taxon>
        <taxon>Amborellales</taxon>
        <taxon>Amborellaceae</taxon>
        <taxon>Amborella</taxon>
    </lineage>
</organism>
<dbReference type="PANTHER" id="PTHR10015:SF338">
    <property type="entry name" value="HEAT STRESS TRANSCRIPTION FACTOR A-2"/>
    <property type="match status" value="1"/>
</dbReference>
<dbReference type="PANTHER" id="PTHR10015">
    <property type="entry name" value="HEAT SHOCK TRANSCRIPTION FACTOR"/>
    <property type="match status" value="1"/>
</dbReference>
<evidence type="ECO:0000256" key="4">
    <source>
        <dbReference type="ARBA" id="ARBA00023016"/>
    </source>
</evidence>
<feature type="domain" description="HSF-type DNA-binding" evidence="9">
    <location>
        <begin position="80"/>
        <end position="104"/>
    </location>
</feature>
<dbReference type="eggNOG" id="KOG0627">
    <property type="taxonomic scope" value="Eukaryota"/>
</dbReference>
<dbReference type="PROSITE" id="PS00434">
    <property type="entry name" value="HSF_DOMAIN"/>
    <property type="match status" value="1"/>
</dbReference>
<dbReference type="HOGENOM" id="CLU_030308_1_1_1"/>
<evidence type="ECO:0000256" key="1">
    <source>
        <dbReference type="ARBA" id="ARBA00004123"/>
    </source>
</evidence>
<dbReference type="SUPFAM" id="SSF46785">
    <property type="entry name" value="Winged helix' DNA-binding domain"/>
    <property type="match status" value="1"/>
</dbReference>
<dbReference type="AlphaFoldDB" id="U5D1P9"/>
<evidence type="ECO:0000313" key="10">
    <source>
        <dbReference type="EMBL" id="ERN15332.1"/>
    </source>
</evidence>
<dbReference type="InterPro" id="IPR036388">
    <property type="entry name" value="WH-like_DNA-bd_sf"/>
</dbReference>
<dbReference type="GO" id="GO:0034605">
    <property type="term" value="P:cellular response to heat"/>
    <property type="evidence" value="ECO:0000318"/>
    <property type="project" value="GO_Central"/>
</dbReference>
<dbReference type="GO" id="GO:0034620">
    <property type="term" value="P:cellular response to unfolded protein"/>
    <property type="evidence" value="ECO:0007669"/>
    <property type="project" value="EnsemblPlants"/>
</dbReference>
<evidence type="ECO:0000256" key="2">
    <source>
        <dbReference type="ARBA" id="ARBA00022553"/>
    </source>
</evidence>
<protein>
    <recommendedName>
        <fullName evidence="9">HSF-type DNA-binding domain-containing protein</fullName>
    </recommendedName>
</protein>
<dbReference type="FunFam" id="1.10.10.10:FF:000057">
    <property type="entry name" value="Heat shock transcription factor 1"/>
    <property type="match status" value="1"/>
</dbReference>
<keyword evidence="4" id="KW-0346">Stress response</keyword>
<evidence type="ECO:0000256" key="7">
    <source>
        <dbReference type="ARBA" id="ARBA00023242"/>
    </source>
</evidence>
<dbReference type="InterPro" id="IPR000232">
    <property type="entry name" value="HSF_DNA-bd"/>
</dbReference>
<dbReference type="Gene3D" id="1.10.10.10">
    <property type="entry name" value="Winged helix-like DNA-binding domain superfamily/Winged helix DNA-binding domain"/>
    <property type="match status" value="1"/>
</dbReference>
<dbReference type="GO" id="GO:0071456">
    <property type="term" value="P:cellular response to hypoxia"/>
    <property type="evidence" value="ECO:0007669"/>
    <property type="project" value="EnsemblPlants"/>
</dbReference>
<evidence type="ECO:0000256" key="5">
    <source>
        <dbReference type="ARBA" id="ARBA00023125"/>
    </source>
</evidence>
<keyword evidence="5" id="KW-0238">DNA-binding</keyword>
<dbReference type="Proteomes" id="UP000017836">
    <property type="component" value="Unassembled WGS sequence"/>
</dbReference>
<dbReference type="Pfam" id="PF00447">
    <property type="entry name" value="HSF_DNA-bind"/>
    <property type="match status" value="1"/>
</dbReference>
<evidence type="ECO:0000256" key="8">
    <source>
        <dbReference type="RuleBase" id="RU004020"/>
    </source>
</evidence>
<keyword evidence="6" id="KW-0804">Transcription</keyword>
<proteinExistence type="inferred from homology"/>
<gene>
    <name evidence="10" type="ORF">AMTR_s00036p00115830</name>
</gene>
<dbReference type="GO" id="GO:0042542">
    <property type="term" value="P:response to hydrogen peroxide"/>
    <property type="evidence" value="ECO:0007669"/>
    <property type="project" value="EnsemblPlants"/>
</dbReference>
<dbReference type="PRINTS" id="PR00056">
    <property type="entry name" value="HSFDOMAIN"/>
</dbReference>
<accession>U5D1P9</accession>
<evidence type="ECO:0000256" key="3">
    <source>
        <dbReference type="ARBA" id="ARBA00023015"/>
    </source>
</evidence>
<dbReference type="GO" id="GO:0005634">
    <property type="term" value="C:nucleus"/>
    <property type="evidence" value="ECO:0000318"/>
    <property type="project" value="GO_Central"/>
</dbReference>
<keyword evidence="7" id="KW-0539">Nucleus</keyword>
<comment type="subcellular location">
    <subcellularLocation>
        <location evidence="1">Nucleus</location>
    </subcellularLocation>
</comment>
<name>U5D1P9_AMBTC</name>
<keyword evidence="11" id="KW-1185">Reference proteome</keyword>
<dbReference type="SMART" id="SM00415">
    <property type="entry name" value="HSF"/>
    <property type="match status" value="1"/>
</dbReference>
<dbReference type="EMBL" id="KI392503">
    <property type="protein sequence ID" value="ERN15332.1"/>
    <property type="molecule type" value="Genomic_DNA"/>
</dbReference>
<dbReference type="GO" id="GO:0000976">
    <property type="term" value="F:transcription cis-regulatory region binding"/>
    <property type="evidence" value="ECO:0007669"/>
    <property type="project" value="EnsemblPlants"/>
</dbReference>
<comment type="similarity">
    <text evidence="8">Belongs to the HSF family.</text>
</comment>
<dbReference type="GO" id="GO:0045893">
    <property type="term" value="P:positive regulation of DNA-templated transcription"/>
    <property type="evidence" value="ECO:0007669"/>
    <property type="project" value="EnsemblPlants"/>
</dbReference>
<dbReference type="GO" id="GO:0003700">
    <property type="term" value="F:DNA-binding transcription factor activity"/>
    <property type="evidence" value="ECO:0000318"/>
    <property type="project" value="GO_Central"/>
</dbReference>
<evidence type="ECO:0000259" key="9">
    <source>
        <dbReference type="PROSITE" id="PS00434"/>
    </source>
</evidence>
<dbReference type="OMA" id="WSTSCNS"/>
<sequence length="368" mass="41985">MEGVRVKEENGGFEAMASDHETIRPRPQPMEGLHDSGPPPFLTKTYDMVEDPATDAVVSWGKGRNTFIVWDSHQFSTHLLPKYFKHSNFSSFVRQLNTYGFKKVDPDRWEFANEGFLGGQRHLLKNIKRRRPVSQSLHHHPSDAYVELGQFGLDGELEMLERDRHTLMTEIVKLRQLQQTSRAKLVAMEDRLQSNEQKQQQMMAFLARALKNPTFIQQLVQKREKMKELGGLGSKKRRLPSNERVENIQEEGPSSHFVNYPSQTHETAETDIDVLFSSLNSDSIFLSFDQKTQVPGSYGTGGLGFGNEQGSQVIWEDLINGGFVSDDEEREDRTEIEVEVEDLQAKSSTWDDDVQVLVEQMGFVGPKP</sequence>
<dbReference type="OrthoDB" id="60033at2759"/>
<dbReference type="GO" id="GO:1990841">
    <property type="term" value="F:promoter-specific chromatin binding"/>
    <property type="evidence" value="ECO:0007669"/>
    <property type="project" value="EnsemblPlants"/>
</dbReference>
<dbReference type="STRING" id="13333.U5D1P9"/>
<dbReference type="InterPro" id="IPR036390">
    <property type="entry name" value="WH_DNA-bd_sf"/>
</dbReference>
<dbReference type="Gramene" id="ERN15332">
    <property type="protein sequence ID" value="ERN15332"/>
    <property type="gene ID" value="AMTR_s00036p00115830"/>
</dbReference>
<dbReference type="KEGG" id="atr:18443618"/>
<evidence type="ECO:0000313" key="11">
    <source>
        <dbReference type="Proteomes" id="UP000017836"/>
    </source>
</evidence>